<dbReference type="RefSeq" id="XP_024343825.1">
    <property type="nucleotide sequence ID" value="XM_024476719.1"/>
</dbReference>
<name>A0A1X6NEI6_9APHY</name>
<dbReference type="Proteomes" id="UP000194127">
    <property type="component" value="Unassembled WGS sequence"/>
</dbReference>
<evidence type="ECO:0000313" key="3">
    <source>
        <dbReference type="Proteomes" id="UP000194127"/>
    </source>
</evidence>
<organism evidence="2 3">
    <name type="scientific">Postia placenta MAD-698-R-SB12</name>
    <dbReference type="NCBI Taxonomy" id="670580"/>
    <lineage>
        <taxon>Eukaryota</taxon>
        <taxon>Fungi</taxon>
        <taxon>Dikarya</taxon>
        <taxon>Basidiomycota</taxon>
        <taxon>Agaricomycotina</taxon>
        <taxon>Agaricomycetes</taxon>
        <taxon>Polyporales</taxon>
        <taxon>Adustoporiaceae</taxon>
        <taxon>Rhodonia</taxon>
    </lineage>
</organism>
<accession>A0A1X6NEI6</accession>
<evidence type="ECO:0000256" key="1">
    <source>
        <dbReference type="SAM" id="MobiDB-lite"/>
    </source>
</evidence>
<dbReference type="EMBL" id="KZ110591">
    <property type="protein sequence ID" value="OSX67031.1"/>
    <property type="molecule type" value="Genomic_DNA"/>
</dbReference>
<proteinExistence type="predicted"/>
<feature type="compositionally biased region" description="Polar residues" evidence="1">
    <location>
        <begin position="377"/>
        <end position="387"/>
    </location>
</feature>
<dbReference type="AlphaFoldDB" id="A0A1X6NEI6"/>
<gene>
    <name evidence="2" type="ORF">POSPLADRAFT_1030222</name>
</gene>
<dbReference type="GeneID" id="36321670"/>
<protein>
    <submittedName>
        <fullName evidence="2">Uncharacterized protein</fullName>
    </submittedName>
</protein>
<reference evidence="2 3" key="1">
    <citation type="submission" date="2017-04" db="EMBL/GenBank/DDBJ databases">
        <title>Genome Sequence of the Model Brown-Rot Fungus Postia placenta SB12.</title>
        <authorList>
            <consortium name="DOE Joint Genome Institute"/>
            <person name="Gaskell J."/>
            <person name="Kersten P."/>
            <person name="Larrondo L.F."/>
            <person name="Canessa P."/>
            <person name="Martinez D."/>
            <person name="Hibbett D."/>
            <person name="Schmoll M."/>
            <person name="Kubicek C.P."/>
            <person name="Martinez A.T."/>
            <person name="Yadav J."/>
            <person name="Master E."/>
            <person name="Magnuson J.K."/>
            <person name="James T."/>
            <person name="Yaver D."/>
            <person name="Berka R."/>
            <person name="Labutti K."/>
            <person name="Lipzen A."/>
            <person name="Aerts A."/>
            <person name="Barry K."/>
            <person name="Henrissat B."/>
            <person name="Blanchette R."/>
            <person name="Grigoriev I."/>
            <person name="Cullen D."/>
        </authorList>
    </citation>
    <scope>NUCLEOTIDE SEQUENCE [LARGE SCALE GENOMIC DNA]</scope>
    <source>
        <strain evidence="2 3">MAD-698-R-SB12</strain>
    </source>
</reference>
<keyword evidence="3" id="KW-1185">Reference proteome</keyword>
<evidence type="ECO:0000313" key="2">
    <source>
        <dbReference type="EMBL" id="OSX67031.1"/>
    </source>
</evidence>
<feature type="region of interest" description="Disordered" evidence="1">
    <location>
        <begin position="369"/>
        <end position="388"/>
    </location>
</feature>
<sequence length="566" mass="61816">MKPEGVLAGGARRDAYHIVKDQCIGYVLERANLTTNLSRALPSSCLDVQRLGCERLGREGILGLLGAGNEGARGTFAPSNVTCVTPDPDVTFAFPTKFREVILSDRRHAWALTNLVKRGFLDSERYHLGVGIRERHTVPTYRRQFASRGWAAAVASVMSSLPRSTWTGGRRLPAPQPLHMSERLRRRLQDPLAHAVHPHPAILGAMYAKAFMSMPNSVPVQTPWWPTLCLALLVQVDAIERGTLIEHDPSTGPADRSLSYPPSWFRIGVLAFHGVAARAFVLAFISGISSYPAAAIGVPLTDVPTFLRPYEMCTTPRVHEVPWEAFPFPSRHLMKGFTVCQVPTQLLLTGAHTGTQGTPLTPMIGNASSAPPLGSELTPQRTSSATDSMGARRLERLIGPRKHAHLPLARALKRGDWHCSPVQAAIAEVMTRPCTQAGTCYPFEAAPGASVSPGRCATGRSSLPGLLPSPDFFPPLLWSFDSMSWDVGDMNPGELHFMLQMALHSPSGSVFCPSVHMKTAAPERRQHMYRRAVRVQMVSLSFRPCGHHFLATLRPKMVRAAAVRAG</sequence>